<feature type="region of interest" description="Disordered" evidence="1">
    <location>
        <begin position="1"/>
        <end position="24"/>
    </location>
</feature>
<evidence type="ECO:0000256" key="1">
    <source>
        <dbReference type="SAM" id="MobiDB-lite"/>
    </source>
</evidence>
<evidence type="ECO:0000313" key="3">
    <source>
        <dbReference type="Proteomes" id="UP001501588"/>
    </source>
</evidence>
<gene>
    <name evidence="2" type="ORF">GCM10009416_14280</name>
</gene>
<dbReference type="Proteomes" id="UP001501588">
    <property type="component" value="Unassembled WGS sequence"/>
</dbReference>
<keyword evidence="3" id="KW-1185">Reference proteome</keyword>
<protein>
    <submittedName>
        <fullName evidence="2">Uncharacterized protein</fullName>
    </submittedName>
</protein>
<name>A0ABN1EY59_9PROT</name>
<reference evidence="2 3" key="1">
    <citation type="journal article" date="2019" name="Int. J. Syst. Evol. Microbiol.">
        <title>The Global Catalogue of Microorganisms (GCM) 10K type strain sequencing project: providing services to taxonomists for standard genome sequencing and annotation.</title>
        <authorList>
            <consortium name="The Broad Institute Genomics Platform"/>
            <consortium name="The Broad Institute Genome Sequencing Center for Infectious Disease"/>
            <person name="Wu L."/>
            <person name="Ma J."/>
        </authorList>
    </citation>
    <scope>NUCLEOTIDE SEQUENCE [LARGE SCALE GENOMIC DNA]</scope>
    <source>
        <strain evidence="2 3">JCM 9933</strain>
    </source>
</reference>
<dbReference type="RefSeq" id="WP_343894506.1">
    <property type="nucleotide sequence ID" value="NZ_BAAAFZ010000014.1"/>
</dbReference>
<accession>A0ABN1EY59</accession>
<evidence type="ECO:0000313" key="2">
    <source>
        <dbReference type="EMBL" id="GAA0576840.1"/>
    </source>
</evidence>
<sequence>MPTHRNAASKARASAGVNSSSSQGKVSIRAPFSIAAASIVGGDGTTSAAYGAADAADEGCTGASLRGDKHPPVLNEIIHEFLEVAAPELPGDLHLMLACWGGQEVVHLTARTSPAPTYGRRCG</sequence>
<comment type="caution">
    <text evidence="2">The sequence shown here is derived from an EMBL/GenBank/DDBJ whole genome shotgun (WGS) entry which is preliminary data.</text>
</comment>
<dbReference type="EMBL" id="BAAAFZ010000014">
    <property type="protein sequence ID" value="GAA0576840.1"/>
    <property type="molecule type" value="Genomic_DNA"/>
</dbReference>
<organism evidence="2 3">
    <name type="scientific">Craurococcus roseus</name>
    <dbReference type="NCBI Taxonomy" id="77585"/>
    <lineage>
        <taxon>Bacteria</taxon>
        <taxon>Pseudomonadati</taxon>
        <taxon>Pseudomonadota</taxon>
        <taxon>Alphaproteobacteria</taxon>
        <taxon>Acetobacterales</taxon>
        <taxon>Acetobacteraceae</taxon>
        <taxon>Craurococcus</taxon>
    </lineage>
</organism>
<proteinExistence type="predicted"/>